<evidence type="ECO:0000313" key="5">
    <source>
        <dbReference type="Proteomes" id="UP000001019"/>
    </source>
</evidence>
<evidence type="ECO:0008006" key="7">
    <source>
        <dbReference type="Google" id="ProtNLM"/>
    </source>
</evidence>
<dbReference type="HOGENOM" id="CLU_019881_0_0_6"/>
<evidence type="ECO:0000313" key="6">
    <source>
        <dbReference type="Proteomes" id="UP000002490"/>
    </source>
</evidence>
<protein>
    <recommendedName>
        <fullName evidence="7">DUF262 domain-containing protein</fullName>
    </recommendedName>
</protein>
<dbReference type="Pfam" id="PF03235">
    <property type="entry name" value="GmrSD_N"/>
    <property type="match status" value="1"/>
</dbReference>
<evidence type="ECO:0000313" key="3">
    <source>
        <dbReference type="EMBL" id="AAM84337.1"/>
    </source>
</evidence>
<dbReference type="Proteomes" id="UP000002490">
    <property type="component" value="Chromosome"/>
</dbReference>
<dbReference type="AlphaFoldDB" id="Q8CLN9"/>
<dbReference type="KEGG" id="ypk:y0750"/>
<evidence type="ECO:0000313" key="4">
    <source>
        <dbReference type="EMBL" id="AAS60915.1"/>
    </source>
</evidence>
<dbReference type="EMBL" id="AE009952">
    <property type="protein sequence ID" value="AAM84337.1"/>
    <property type="molecule type" value="Genomic_DNA"/>
</dbReference>
<feature type="domain" description="GmrSD restriction endonucleases C-terminal" evidence="2">
    <location>
        <begin position="531"/>
        <end position="606"/>
    </location>
</feature>
<dbReference type="IntAct" id="Q8CLN9">
    <property type="interactions" value="1"/>
</dbReference>
<reference evidence="5" key="3">
    <citation type="journal article" date="2004" name="DNA Res.">
        <title>Complete genome sequence of Yersinia pestis strain 91001, an isolate avirulent to humans.</title>
        <authorList>
            <person name="Song Y."/>
            <person name="Tong Z."/>
            <person name="Wang J."/>
            <person name="Wang L."/>
            <person name="Guo Z."/>
            <person name="Han Y."/>
            <person name="Zhang J."/>
            <person name="Pei D."/>
            <person name="Zhou D."/>
            <person name="Qin H."/>
            <person name="Pang X."/>
            <person name="Han Y."/>
            <person name="Zhai J."/>
            <person name="Li M."/>
            <person name="Cui B."/>
            <person name="Qi Z."/>
            <person name="Jin L."/>
            <person name="Dai R."/>
            <person name="Chen F."/>
            <person name="Li S."/>
            <person name="Ye C."/>
            <person name="Du Z."/>
            <person name="Lin W."/>
            <person name="Wang J."/>
            <person name="Yu J."/>
            <person name="Yang H."/>
            <person name="Wang J."/>
            <person name="Huang P."/>
            <person name="Yang R."/>
        </authorList>
    </citation>
    <scope>NUCLEOTIDE SEQUENCE [LARGE SCALE GENOMIC DNA]</scope>
    <source>
        <strain evidence="5">91001 / Biovar Mediaevalis</strain>
    </source>
</reference>
<dbReference type="EnsemblBacteria" id="AAS60915">
    <property type="protein sequence ID" value="AAS60915"/>
    <property type="gene ID" value="YP_0647"/>
</dbReference>
<dbReference type="PANTHER" id="PTHR35149:SF2">
    <property type="entry name" value="DUF262 DOMAIN-CONTAINING PROTEIN"/>
    <property type="match status" value="1"/>
</dbReference>
<evidence type="ECO:0000259" key="1">
    <source>
        <dbReference type="Pfam" id="PF03235"/>
    </source>
</evidence>
<accession>Q74X18</accession>
<reference evidence="3 6" key="1">
    <citation type="journal article" date="2002" name="J. Bacteriol.">
        <title>Genome sequence of Yersinia pestis KIM.</title>
        <authorList>
            <person name="Deng W."/>
            <person name="Burland V."/>
            <person name="Plunkett G.III."/>
            <person name="Boutin A."/>
            <person name="Mayhew G.F."/>
            <person name="Liss P."/>
            <person name="Perna N.T."/>
            <person name="Rose D.J."/>
            <person name="Mau B."/>
            <person name="Zhou S."/>
            <person name="Schwartz D.C."/>
            <person name="Fetherston J.D."/>
            <person name="Lindler L.E."/>
            <person name="Brubaker R.R."/>
            <person name="Plana G.V."/>
            <person name="Straley S.C."/>
            <person name="McDonough K.A."/>
            <person name="Nilles M.L."/>
            <person name="Matson J.S."/>
            <person name="Blattner F.R."/>
            <person name="Perry R.D."/>
        </authorList>
    </citation>
    <scope>NUCLEOTIDE SEQUENCE [LARGE SCALE GENOMIC DNA]</scope>
    <source>
        <strain evidence="3">KIM</strain>
        <strain evidence="6">KIM10+ / Biovar Mediaevalis</strain>
    </source>
</reference>
<dbReference type="InterPro" id="IPR004919">
    <property type="entry name" value="GmrSD_N"/>
</dbReference>
<organism evidence="3 6">
    <name type="scientific">Yersinia pestis</name>
    <dbReference type="NCBI Taxonomy" id="632"/>
    <lineage>
        <taxon>Bacteria</taxon>
        <taxon>Pseudomonadati</taxon>
        <taxon>Pseudomonadota</taxon>
        <taxon>Gammaproteobacteria</taxon>
        <taxon>Enterobacterales</taxon>
        <taxon>Yersiniaceae</taxon>
        <taxon>Yersinia</taxon>
    </lineage>
</organism>
<sequence length="670" mass="77502">MCYLRAFNSTVPLQILKRTDFEQGSKTLLRKQGIMQQLLIRMVSSDMSTITPHYRNVQQLLQSQSFSIDEYQREYKWEKENIDELLSDLQGKFFSYSKPDDETSAVSSYGEYFLGSIIVSKRNNKNYLIDGQQRVTSLTLLLICLYRAAQEKGLPVAQTLAPLIFSDNLGKPKFNLDISERLPVINALFKGEAFNPDGKDESIQTMYARYSDIEVNDLMAELGDALPHFIYWLLTRVGLIEIATDNDSYAYAIFETMNDRGKPLSPVDMLKAYLLAPIEEQDARLQANQVWKQQVLELISWGGGHEPERDANCIKAWLRAQYAESIRERKAGSVDKDWELIGSVFHRWVRENNSRLGLGKAQENQNMMAVSFPFFAKAYRRILHTSKHYTPKLRAVYYNAHNDFTWQNTVLLASLIETDDDETVDRKLAVTATYLDIWLMRRVVNYVRVGYSSVSYAMWLLCREIRRKPLSELVAILQNKLADDDVTFSGYAVKGRTGIDGLGLNQFSRRYIYHLLARLTEATEIGAGRTETFDRLVDRTLKNPFDIEHIWADDYEIVKDQFSTEQEFQDWRNHVASILLLPADVNRSLQDKPFPLKRVHYAKQNFFAASLDSSVYEHQPQFQQFSTKYELPFKFAEVFDKAEQQVRRKLIAGLVELIWSPNRLCEAAHV</sequence>
<accession>Q8CLN9</accession>
<feature type="domain" description="GmrSD restriction endonucleases N-terminal" evidence="1">
    <location>
        <begin position="58"/>
        <end position="275"/>
    </location>
</feature>
<name>Q8CLN9_YERPE</name>
<dbReference type="Proteomes" id="UP000001019">
    <property type="component" value="Chromosome"/>
</dbReference>
<gene>
    <name evidence="3" type="ordered locus">y0750</name>
    <name evidence="4" type="ordered locus">YP_0647</name>
</gene>
<evidence type="ECO:0000259" key="2">
    <source>
        <dbReference type="Pfam" id="PF07510"/>
    </source>
</evidence>
<dbReference type="PANTHER" id="PTHR35149">
    <property type="entry name" value="SLL5132 PROTEIN"/>
    <property type="match status" value="1"/>
</dbReference>
<reference evidence="4" key="4">
    <citation type="submission" date="2016-05" db="EMBL/GenBank/DDBJ databases">
        <title>Reannotation of Yersinia pestis strain 91001 based on omics data.</title>
        <authorList>
            <person name="Yiqing M."/>
        </authorList>
    </citation>
    <scope>NUCLEOTIDE SEQUENCE</scope>
    <source>
        <strain evidence="4">91001</strain>
    </source>
</reference>
<dbReference type="InterPro" id="IPR011089">
    <property type="entry name" value="GmrSD_C"/>
</dbReference>
<reference evidence="4" key="2">
    <citation type="submission" date="2003-04" db="EMBL/GenBank/DDBJ databases">
        <authorList>
            <person name="Song Y."/>
            <person name="Tong Z."/>
            <person name="Wang L."/>
            <person name="Han Y."/>
            <person name="Zhang J."/>
            <person name="Pei D."/>
            <person name="Wang J."/>
            <person name="Zhou D."/>
            <person name="Han Y."/>
            <person name="Pang X."/>
            <person name="Zhai J."/>
            <person name="Chen F."/>
            <person name="Qin H."/>
            <person name="Wang J."/>
            <person name="Li S."/>
            <person name="Guo Z."/>
            <person name="Ye C."/>
            <person name="Du Z."/>
            <person name="Lin W."/>
            <person name="Wang J."/>
            <person name="Yu J."/>
            <person name="Yang H."/>
            <person name="Wang J."/>
            <person name="Huang P."/>
            <person name="Yang R."/>
        </authorList>
    </citation>
    <scope>NUCLEOTIDE SEQUENCE</scope>
    <source>
        <strain evidence="4">91001</strain>
    </source>
</reference>
<dbReference type="Pfam" id="PF07510">
    <property type="entry name" value="GmrSD_C"/>
    <property type="match status" value="1"/>
</dbReference>
<proteinExistence type="predicted"/>
<dbReference type="KEGG" id="ypm:YP_0647"/>
<dbReference type="EMBL" id="AE017042">
    <property type="protein sequence ID" value="AAS60915.1"/>
    <property type="molecule type" value="Genomic_DNA"/>
</dbReference>